<dbReference type="InterPro" id="IPR038071">
    <property type="entry name" value="UROD/MetE-like_sf"/>
</dbReference>
<dbReference type="SUPFAM" id="SSF51726">
    <property type="entry name" value="UROD/MetE-like"/>
    <property type="match status" value="1"/>
</dbReference>
<dbReference type="Proteomes" id="UP000294555">
    <property type="component" value="Unassembled WGS sequence"/>
</dbReference>
<proteinExistence type="predicted"/>
<organism evidence="2 3">
    <name type="scientific">Sodalis ligni</name>
    <dbReference type="NCBI Taxonomy" id="2697027"/>
    <lineage>
        <taxon>Bacteria</taxon>
        <taxon>Pseudomonadati</taxon>
        <taxon>Pseudomonadota</taxon>
        <taxon>Gammaproteobacteria</taxon>
        <taxon>Enterobacterales</taxon>
        <taxon>Bruguierivoracaceae</taxon>
        <taxon>Sodalis</taxon>
    </lineage>
</organism>
<dbReference type="OrthoDB" id="7375127at2"/>
<dbReference type="InterPro" id="IPR052024">
    <property type="entry name" value="Methanogen_methyltrans"/>
</dbReference>
<gene>
    <name evidence="2" type="ORF">EZJ58_3683</name>
</gene>
<dbReference type="PANTHER" id="PTHR47099:SF1">
    <property type="entry name" value="METHYLCOBAMIDE:COM METHYLTRANSFERASE MTBA"/>
    <property type="match status" value="1"/>
</dbReference>
<keyword evidence="3" id="KW-1185">Reference proteome</keyword>
<name>A0A4R1ND66_9GAMM</name>
<dbReference type="Gene3D" id="3.20.20.210">
    <property type="match status" value="1"/>
</dbReference>
<evidence type="ECO:0000313" key="2">
    <source>
        <dbReference type="EMBL" id="TCL05494.1"/>
    </source>
</evidence>
<dbReference type="GO" id="GO:0006779">
    <property type="term" value="P:porphyrin-containing compound biosynthetic process"/>
    <property type="evidence" value="ECO:0007669"/>
    <property type="project" value="InterPro"/>
</dbReference>
<dbReference type="GO" id="GO:0004853">
    <property type="term" value="F:uroporphyrinogen decarboxylase activity"/>
    <property type="evidence" value="ECO:0007669"/>
    <property type="project" value="InterPro"/>
</dbReference>
<evidence type="ECO:0000259" key="1">
    <source>
        <dbReference type="Pfam" id="PF01208"/>
    </source>
</evidence>
<dbReference type="InterPro" id="IPR000257">
    <property type="entry name" value="Uroporphyrinogen_deCOase"/>
</dbReference>
<accession>A0A4R1ND66</accession>
<feature type="domain" description="Uroporphyrinogen decarboxylase (URO-D)" evidence="1">
    <location>
        <begin position="45"/>
        <end position="346"/>
    </location>
</feature>
<sequence length="352" mass="39935">MSGKTMTSAERLKSILQGKSVDRTPIAGWLHMPLVDRVIPEFVGATVQFTDENEWDFVKVMSNGHYMAEAYGADILFSTDPTQWSGTFRSYPVKSPRDLLTLPVLDKTNSALAREISVTAALVQHYQGKVPIVATLFTPLTWIQEMSSSTDPRLTREFMQRHKKALHRGLEALLSTQLNFLDGLLAAGIDGIFLASQFISGEVIGREEYHEFCRPYDQRILDYIKGRTWFNILHVHGNKRLLFDECLDYDVQAFNWEDAPYGVPDTQRSSIKAIRGLTDKIIIGGIDQHHDFSQEENNRDVIRARLQLQYQRAMQESGGNKFIFAPGCALPQDIPRDIFKLLKEVVGQSSRP</sequence>
<dbReference type="AlphaFoldDB" id="A0A4R1ND66"/>
<evidence type="ECO:0000313" key="3">
    <source>
        <dbReference type="Proteomes" id="UP000294555"/>
    </source>
</evidence>
<comment type="caution">
    <text evidence="2">The sequence shown here is derived from an EMBL/GenBank/DDBJ whole genome shotgun (WGS) entry which is preliminary data.</text>
</comment>
<protein>
    <submittedName>
        <fullName evidence="2">Uroporphyrinogen decarboxylase</fullName>
    </submittedName>
</protein>
<dbReference type="Pfam" id="PF01208">
    <property type="entry name" value="URO-D"/>
    <property type="match status" value="1"/>
</dbReference>
<reference evidence="2 3" key="1">
    <citation type="submission" date="2019-02" db="EMBL/GenBank/DDBJ databases">
        <title>Investigation of anaerobic lignin degradation for improved lignocellulosic biofuels.</title>
        <authorList>
            <person name="Deangelis K."/>
        </authorList>
    </citation>
    <scope>NUCLEOTIDE SEQUENCE [LARGE SCALE GENOMIC DNA]</scope>
    <source>
        <strain evidence="2 3">159R</strain>
    </source>
</reference>
<dbReference type="EMBL" id="SJOI01000001">
    <property type="protein sequence ID" value="TCL05494.1"/>
    <property type="molecule type" value="Genomic_DNA"/>
</dbReference>
<dbReference type="PANTHER" id="PTHR47099">
    <property type="entry name" value="METHYLCOBAMIDE:COM METHYLTRANSFERASE MTBA"/>
    <property type="match status" value="1"/>
</dbReference>